<dbReference type="EMBL" id="BOPF01000002">
    <property type="protein sequence ID" value="GIJ43828.1"/>
    <property type="molecule type" value="Genomic_DNA"/>
</dbReference>
<dbReference type="Pfam" id="PF01494">
    <property type="entry name" value="FAD_binding_3"/>
    <property type="match status" value="1"/>
</dbReference>
<proteinExistence type="predicted"/>
<organism evidence="3 4">
    <name type="scientific">Virgisporangium aliadipatigenens</name>
    <dbReference type="NCBI Taxonomy" id="741659"/>
    <lineage>
        <taxon>Bacteria</taxon>
        <taxon>Bacillati</taxon>
        <taxon>Actinomycetota</taxon>
        <taxon>Actinomycetes</taxon>
        <taxon>Micromonosporales</taxon>
        <taxon>Micromonosporaceae</taxon>
        <taxon>Virgisporangium</taxon>
    </lineage>
</organism>
<protein>
    <recommendedName>
        <fullName evidence="2">FAD-binding domain-containing protein</fullName>
    </recommendedName>
</protein>
<evidence type="ECO:0000313" key="4">
    <source>
        <dbReference type="Proteomes" id="UP000619260"/>
    </source>
</evidence>
<dbReference type="InterPro" id="IPR050631">
    <property type="entry name" value="PheA/TfdB_FAD_monoxygenase"/>
</dbReference>
<keyword evidence="4" id="KW-1185">Reference proteome</keyword>
<dbReference type="InterPro" id="IPR002938">
    <property type="entry name" value="FAD-bd"/>
</dbReference>
<name>A0A8J4DNQ4_9ACTN</name>
<gene>
    <name evidence="3" type="ORF">Val02_07140</name>
</gene>
<dbReference type="PANTHER" id="PTHR43476">
    <property type="entry name" value="3-(3-HYDROXY-PHENYL)PROPIONATE/3-HYDROXYCINNAMIC ACID HYDROXYLASE"/>
    <property type="match status" value="1"/>
</dbReference>
<accession>A0A8J4DNQ4</accession>
<evidence type="ECO:0000259" key="2">
    <source>
        <dbReference type="Pfam" id="PF01494"/>
    </source>
</evidence>
<dbReference type="PRINTS" id="PR00420">
    <property type="entry name" value="RNGMNOXGNASE"/>
</dbReference>
<dbReference type="PANTHER" id="PTHR43476:SF5">
    <property type="entry name" value="FAD-DEPENDENT MONOOXYGENASE"/>
    <property type="match status" value="1"/>
</dbReference>
<dbReference type="GO" id="GO:0016491">
    <property type="term" value="F:oxidoreductase activity"/>
    <property type="evidence" value="ECO:0007669"/>
    <property type="project" value="UniProtKB-KW"/>
</dbReference>
<dbReference type="InterPro" id="IPR036188">
    <property type="entry name" value="FAD/NAD-bd_sf"/>
</dbReference>
<dbReference type="SUPFAM" id="SSF51905">
    <property type="entry name" value="FAD/NAD(P)-binding domain"/>
    <property type="match status" value="1"/>
</dbReference>
<dbReference type="RefSeq" id="WP_203897368.1">
    <property type="nucleotide sequence ID" value="NZ_BOPF01000002.1"/>
</dbReference>
<reference evidence="3" key="1">
    <citation type="submission" date="2021-01" db="EMBL/GenBank/DDBJ databases">
        <title>Whole genome shotgun sequence of Virgisporangium aliadipatigenens NBRC 105644.</title>
        <authorList>
            <person name="Komaki H."/>
            <person name="Tamura T."/>
        </authorList>
    </citation>
    <scope>NUCLEOTIDE SEQUENCE</scope>
    <source>
        <strain evidence="3">NBRC 105644</strain>
    </source>
</reference>
<feature type="domain" description="FAD-binding" evidence="2">
    <location>
        <begin position="4"/>
        <end position="342"/>
    </location>
</feature>
<keyword evidence="1" id="KW-0560">Oxidoreductase</keyword>
<dbReference type="Proteomes" id="UP000619260">
    <property type="component" value="Unassembled WGS sequence"/>
</dbReference>
<evidence type="ECO:0000256" key="1">
    <source>
        <dbReference type="ARBA" id="ARBA00023002"/>
    </source>
</evidence>
<dbReference type="GO" id="GO:0071949">
    <property type="term" value="F:FAD binding"/>
    <property type="evidence" value="ECO:0007669"/>
    <property type="project" value="InterPro"/>
</dbReference>
<comment type="caution">
    <text evidence="3">The sequence shown here is derived from an EMBL/GenBank/DDBJ whole genome shotgun (WGS) entry which is preliminary data.</text>
</comment>
<evidence type="ECO:0000313" key="3">
    <source>
        <dbReference type="EMBL" id="GIJ43828.1"/>
    </source>
</evidence>
<dbReference type="AlphaFoldDB" id="A0A8J4DNQ4"/>
<sequence>MGPDVVVCGAGAAGLAAAHALGLLGLRVLVLERRTAPSGVAKGELLQPESIGALDGWGVLPALYDAGVGALARIRVRDPLGAPLLTLDYDTLGGAYRRIGCVPYPTLLRAFAERLAPTVELRRNVRVVEPLRNGGGRVNGVRVADGETIHDIPARLVVAADGVSSRLRTALLMPARRRRYDHSLLTLELRGAGVAEEVSAHRTPRGLRLLYPLPDGRVRLYAQVGRDEFRGGTGDLNAWADRLLADTPALAPLAGPLREGLHRRQLFAVYRVDARALAAPGFVLVGEAAHAVHPVAAQGVSAALADAWALAAHLAAAGGIEAAAVDRALRGYAHERMTRHARTATLGHDLARMLTGTGGLPRLLGTRTLRRAATNPGAILGELAGVAMSTPHLTGI</sequence>
<dbReference type="Gene3D" id="3.50.50.60">
    <property type="entry name" value="FAD/NAD(P)-binding domain"/>
    <property type="match status" value="2"/>
</dbReference>